<dbReference type="EMBL" id="NXGI01000007">
    <property type="protein sequence ID" value="PRM97945.1"/>
    <property type="molecule type" value="Genomic_DNA"/>
</dbReference>
<dbReference type="AlphaFoldDB" id="A0A2S9TGI3"/>
<evidence type="ECO:0000313" key="1">
    <source>
        <dbReference type="EMBL" id="PRM97945.1"/>
    </source>
</evidence>
<dbReference type="Proteomes" id="UP000239151">
    <property type="component" value="Unassembled WGS sequence"/>
</dbReference>
<sequence length="223" mass="26145">MKTENIEKLNSLEIYQKVAFEFKDGWNGLVYELGKDIEDLCKLANCELPLIQQIKEKFGTLKFYYNTLNSQYPKIIEKSIRALVSQAENRSSTICEQCGKFGETRVDGGLYKTVCKEHQGSSITVFEYEEMMKKHYEERRRAKEEVEQNPKPKKTYFGLEIQDGNLIKESDIKNLPFYEFWLESAKGSTCAIIDGEEYIYLSDWESFANLFIKTGKHRFQKRD</sequence>
<accession>A0A2S9TGI3</accession>
<comment type="caution">
    <text evidence="1">The sequence shown here is derived from an EMBL/GenBank/DDBJ whole genome shotgun (WGS) entry which is preliminary data.</text>
</comment>
<organism evidence="1 2">
    <name type="scientific">Aliarcobacter cryaerophilus</name>
    <dbReference type="NCBI Taxonomy" id="28198"/>
    <lineage>
        <taxon>Bacteria</taxon>
        <taxon>Pseudomonadati</taxon>
        <taxon>Campylobacterota</taxon>
        <taxon>Epsilonproteobacteria</taxon>
        <taxon>Campylobacterales</taxon>
        <taxon>Arcobacteraceae</taxon>
        <taxon>Aliarcobacter</taxon>
    </lineage>
</organism>
<name>A0A2S9TGI3_9BACT</name>
<reference evidence="1 2" key="1">
    <citation type="submission" date="2017-09" db="EMBL/GenBank/DDBJ databases">
        <title>Reassesment of A. cryaerophilus.</title>
        <authorList>
            <person name="Perez-Cataluna A."/>
            <person name="Collado L."/>
            <person name="Salgado O."/>
            <person name="Lefinanco V."/>
            <person name="Figueras M.J."/>
        </authorList>
    </citation>
    <scope>NUCLEOTIDE SEQUENCE [LARGE SCALE GENOMIC DNA]</scope>
    <source>
        <strain evidence="1 2">LMG 9065</strain>
    </source>
</reference>
<proteinExistence type="predicted"/>
<evidence type="ECO:0000313" key="2">
    <source>
        <dbReference type="Proteomes" id="UP000239151"/>
    </source>
</evidence>
<gene>
    <name evidence="1" type="ORF">CJ670_04575</name>
</gene>
<protein>
    <submittedName>
        <fullName evidence="1">Uncharacterized protein</fullName>
    </submittedName>
</protein>